<evidence type="ECO:0000313" key="2">
    <source>
        <dbReference type="EMBL" id="QDU74207.1"/>
    </source>
</evidence>
<dbReference type="Proteomes" id="UP000318626">
    <property type="component" value="Chromosome"/>
</dbReference>
<evidence type="ECO:0000256" key="1">
    <source>
        <dbReference type="SAM" id="Phobius"/>
    </source>
</evidence>
<proteinExistence type="predicted"/>
<dbReference type="RefSeq" id="WP_144971201.1">
    <property type="nucleotide sequence ID" value="NZ_CP036289.1"/>
</dbReference>
<organism evidence="2 3">
    <name type="scientific">Bremerella volcania</name>
    <dbReference type="NCBI Taxonomy" id="2527984"/>
    <lineage>
        <taxon>Bacteria</taxon>
        <taxon>Pseudomonadati</taxon>
        <taxon>Planctomycetota</taxon>
        <taxon>Planctomycetia</taxon>
        <taxon>Pirellulales</taxon>
        <taxon>Pirellulaceae</taxon>
        <taxon>Bremerella</taxon>
    </lineage>
</organism>
<keyword evidence="3" id="KW-1185">Reference proteome</keyword>
<reference evidence="3" key="1">
    <citation type="submission" date="2019-02" db="EMBL/GenBank/DDBJ databases">
        <title>Deep-cultivation of Planctomycetes and their phenomic and genomic characterization uncovers novel biology.</title>
        <authorList>
            <person name="Wiegand S."/>
            <person name="Jogler M."/>
            <person name="Boedeker C."/>
            <person name="Pinto D."/>
            <person name="Vollmers J."/>
            <person name="Rivas-Marin E."/>
            <person name="Kohn T."/>
            <person name="Peeters S.H."/>
            <person name="Heuer A."/>
            <person name="Rast P."/>
            <person name="Oberbeckmann S."/>
            <person name="Bunk B."/>
            <person name="Jeske O."/>
            <person name="Meyerdierks A."/>
            <person name="Storesund J.E."/>
            <person name="Kallscheuer N."/>
            <person name="Luecker S."/>
            <person name="Lage O.M."/>
            <person name="Pohl T."/>
            <person name="Merkel B.J."/>
            <person name="Hornburger P."/>
            <person name="Mueller R.-W."/>
            <person name="Bruemmer F."/>
            <person name="Labrenz M."/>
            <person name="Spormann A.M."/>
            <person name="Op den Camp H."/>
            <person name="Overmann J."/>
            <person name="Amann R."/>
            <person name="Jetten M.S.M."/>
            <person name="Mascher T."/>
            <person name="Medema M.H."/>
            <person name="Devos D.P."/>
            <person name="Kaster A.-K."/>
            <person name="Ovreas L."/>
            <person name="Rohde M."/>
            <person name="Galperin M.Y."/>
            <person name="Jogler C."/>
        </authorList>
    </citation>
    <scope>NUCLEOTIDE SEQUENCE [LARGE SCALE GENOMIC DNA]</scope>
    <source>
        <strain evidence="3">Pan97</strain>
    </source>
</reference>
<name>A0A518C4R4_9BACT</name>
<feature type="transmembrane region" description="Helical" evidence="1">
    <location>
        <begin position="24"/>
        <end position="41"/>
    </location>
</feature>
<protein>
    <submittedName>
        <fullName evidence="2">Uncharacterized protein</fullName>
    </submittedName>
</protein>
<keyword evidence="1" id="KW-0472">Membrane</keyword>
<keyword evidence="1" id="KW-1133">Transmembrane helix</keyword>
<dbReference type="KEGG" id="bvo:Pan97_12120"/>
<dbReference type="AlphaFoldDB" id="A0A518C4R4"/>
<evidence type="ECO:0000313" key="3">
    <source>
        <dbReference type="Proteomes" id="UP000318626"/>
    </source>
</evidence>
<keyword evidence="1" id="KW-0812">Transmembrane</keyword>
<accession>A0A518C4R4</accession>
<dbReference type="OrthoDB" id="279963at2"/>
<gene>
    <name evidence="2" type="ORF">Pan97_12120</name>
</gene>
<sequence length="137" mass="15594">MNEEHTANSNQPPASQRRWLRVRYAIYAVVILAIVLGVIDYQRYHAQLDRAMAVVYQLEGRAGSILDWPFGREMVVTFERSLTSEELERLGILNSLQGRHVISVWFRCQMTPQQLAAAQAALPDLNVRQVDDQSPDG</sequence>
<dbReference type="EMBL" id="CP036289">
    <property type="protein sequence ID" value="QDU74207.1"/>
    <property type="molecule type" value="Genomic_DNA"/>
</dbReference>